<dbReference type="Pfam" id="PF03466">
    <property type="entry name" value="LysR_substrate"/>
    <property type="match status" value="1"/>
</dbReference>
<keyword evidence="7" id="KW-1185">Reference proteome</keyword>
<dbReference type="SUPFAM" id="SSF53850">
    <property type="entry name" value="Periplasmic binding protein-like II"/>
    <property type="match status" value="1"/>
</dbReference>
<dbReference type="PANTHER" id="PTHR30537">
    <property type="entry name" value="HTH-TYPE TRANSCRIPTIONAL REGULATOR"/>
    <property type="match status" value="1"/>
</dbReference>
<evidence type="ECO:0000259" key="5">
    <source>
        <dbReference type="PROSITE" id="PS50931"/>
    </source>
</evidence>
<keyword evidence="3" id="KW-0238">DNA-binding</keyword>
<protein>
    <submittedName>
        <fullName evidence="6">LysR family transcriptional regulator</fullName>
    </submittedName>
</protein>
<feature type="domain" description="HTH lysR-type" evidence="5">
    <location>
        <begin position="13"/>
        <end position="65"/>
    </location>
</feature>
<dbReference type="Gene3D" id="1.10.10.10">
    <property type="entry name" value="Winged helix-like DNA-binding domain superfamily/Winged helix DNA-binding domain"/>
    <property type="match status" value="1"/>
</dbReference>
<name>A0A2U1TYC2_9GAMM</name>
<dbReference type="PROSITE" id="PS50931">
    <property type="entry name" value="HTH_LYSR"/>
    <property type="match status" value="1"/>
</dbReference>
<dbReference type="CDD" id="cd08422">
    <property type="entry name" value="PBP2_CrgA_like"/>
    <property type="match status" value="1"/>
</dbReference>
<evidence type="ECO:0000256" key="3">
    <source>
        <dbReference type="ARBA" id="ARBA00023125"/>
    </source>
</evidence>
<keyword evidence="4" id="KW-0804">Transcription</keyword>
<reference evidence="6 7" key="1">
    <citation type="submission" date="2018-04" db="EMBL/GenBank/DDBJ databases">
        <title>Brenneria corticis sp.nov.</title>
        <authorList>
            <person name="Li Y."/>
        </authorList>
    </citation>
    <scope>NUCLEOTIDE SEQUENCE [LARGE SCALE GENOMIC DNA]</scope>
    <source>
        <strain evidence="6 7">LMG 27715</strain>
    </source>
</reference>
<dbReference type="SUPFAM" id="SSF46785">
    <property type="entry name" value="Winged helix' DNA-binding domain"/>
    <property type="match status" value="1"/>
</dbReference>
<dbReference type="InterPro" id="IPR000847">
    <property type="entry name" value="LysR_HTH_N"/>
</dbReference>
<dbReference type="InterPro" id="IPR036390">
    <property type="entry name" value="WH_DNA-bd_sf"/>
</dbReference>
<dbReference type="EMBL" id="QDKJ01000003">
    <property type="protein sequence ID" value="PWC14352.1"/>
    <property type="molecule type" value="Genomic_DNA"/>
</dbReference>
<accession>A0A2U1TYC2</accession>
<dbReference type="InterPro" id="IPR005119">
    <property type="entry name" value="LysR_subst-bd"/>
</dbReference>
<dbReference type="AlphaFoldDB" id="A0A2U1TYC2"/>
<sequence>MCINNIEGLLPNLVTFTQVVKGGSFSAAGRAMSLSPSSVARQIDRLEKDLNVVLLQRSTRYLQVTEAGREIYEMACAIIGKADELLARAQTYREIPQGFLRITAPATLGKMVLSPLLPHFLAQYPDVHVDMDLSDNLADLLRERYDLAVRITNRPPEDWVARVLMPVNYVLVCAKKYERDRPATLDELKQHSVFMPKDRGFGTTCCFAKDSQEYQISIQPRLITNNGDAMLDAVLEGRGIGILPNFVAQKLIESGELVVALHEYEIIPPQKDIAYIISPPNYLTPPKARVFIDFLMKNVRLVVPHI</sequence>
<dbReference type="Proteomes" id="UP000245138">
    <property type="component" value="Unassembled WGS sequence"/>
</dbReference>
<dbReference type="PANTHER" id="PTHR30537:SF5">
    <property type="entry name" value="HTH-TYPE TRANSCRIPTIONAL ACTIVATOR TTDR-RELATED"/>
    <property type="match status" value="1"/>
</dbReference>
<comment type="caution">
    <text evidence="6">The sequence shown here is derived from an EMBL/GenBank/DDBJ whole genome shotgun (WGS) entry which is preliminary data.</text>
</comment>
<evidence type="ECO:0000313" key="7">
    <source>
        <dbReference type="Proteomes" id="UP000245138"/>
    </source>
</evidence>
<dbReference type="Pfam" id="PF00126">
    <property type="entry name" value="HTH_1"/>
    <property type="match status" value="1"/>
</dbReference>
<comment type="similarity">
    <text evidence="1">Belongs to the LysR transcriptional regulatory family.</text>
</comment>
<dbReference type="InterPro" id="IPR036388">
    <property type="entry name" value="WH-like_DNA-bd_sf"/>
</dbReference>
<gene>
    <name evidence="6" type="ORF">B4923_05495</name>
</gene>
<proteinExistence type="inferred from homology"/>
<dbReference type="GO" id="GO:0003700">
    <property type="term" value="F:DNA-binding transcription factor activity"/>
    <property type="evidence" value="ECO:0007669"/>
    <property type="project" value="InterPro"/>
</dbReference>
<evidence type="ECO:0000256" key="2">
    <source>
        <dbReference type="ARBA" id="ARBA00023015"/>
    </source>
</evidence>
<evidence type="ECO:0000313" key="6">
    <source>
        <dbReference type="EMBL" id="PWC14352.1"/>
    </source>
</evidence>
<evidence type="ECO:0000256" key="4">
    <source>
        <dbReference type="ARBA" id="ARBA00023163"/>
    </source>
</evidence>
<keyword evidence="2" id="KW-0805">Transcription regulation</keyword>
<dbReference type="InterPro" id="IPR058163">
    <property type="entry name" value="LysR-type_TF_proteobact-type"/>
</dbReference>
<evidence type="ECO:0000256" key="1">
    <source>
        <dbReference type="ARBA" id="ARBA00009437"/>
    </source>
</evidence>
<dbReference type="Gene3D" id="3.40.190.290">
    <property type="match status" value="1"/>
</dbReference>
<organism evidence="6 7">
    <name type="scientific">Brenneria roseae subsp. americana</name>
    <dbReference type="NCBI Taxonomy" id="1508507"/>
    <lineage>
        <taxon>Bacteria</taxon>
        <taxon>Pseudomonadati</taxon>
        <taxon>Pseudomonadota</taxon>
        <taxon>Gammaproteobacteria</taxon>
        <taxon>Enterobacterales</taxon>
        <taxon>Pectobacteriaceae</taxon>
        <taxon>Brenneria</taxon>
    </lineage>
</organism>
<dbReference type="GO" id="GO:0006351">
    <property type="term" value="P:DNA-templated transcription"/>
    <property type="evidence" value="ECO:0007669"/>
    <property type="project" value="TreeGrafter"/>
</dbReference>
<dbReference type="GO" id="GO:0043565">
    <property type="term" value="F:sequence-specific DNA binding"/>
    <property type="evidence" value="ECO:0007669"/>
    <property type="project" value="TreeGrafter"/>
</dbReference>
<dbReference type="RefSeq" id="WP_109053350.1">
    <property type="nucleotide sequence ID" value="NZ_QDKJ01000003.1"/>
</dbReference>